<dbReference type="Proteomes" id="UP000729402">
    <property type="component" value="Unassembled WGS sequence"/>
</dbReference>
<reference evidence="1" key="1">
    <citation type="journal article" date="2021" name="bioRxiv">
        <title>Whole Genome Assembly and Annotation of Northern Wild Rice, Zizania palustris L., Supports a Whole Genome Duplication in the Zizania Genus.</title>
        <authorList>
            <person name="Haas M."/>
            <person name="Kono T."/>
            <person name="Macchietto M."/>
            <person name="Millas R."/>
            <person name="McGilp L."/>
            <person name="Shao M."/>
            <person name="Duquette J."/>
            <person name="Hirsch C.N."/>
            <person name="Kimball J."/>
        </authorList>
    </citation>
    <scope>NUCLEOTIDE SEQUENCE</scope>
    <source>
        <tissue evidence="1">Fresh leaf tissue</tissue>
    </source>
</reference>
<proteinExistence type="predicted"/>
<reference evidence="1" key="2">
    <citation type="submission" date="2021-02" db="EMBL/GenBank/DDBJ databases">
        <authorList>
            <person name="Kimball J.A."/>
            <person name="Haas M.W."/>
            <person name="Macchietto M."/>
            <person name="Kono T."/>
            <person name="Duquette J."/>
            <person name="Shao M."/>
        </authorList>
    </citation>
    <scope>NUCLEOTIDE SEQUENCE</scope>
    <source>
        <tissue evidence="1">Fresh leaf tissue</tissue>
    </source>
</reference>
<protein>
    <submittedName>
        <fullName evidence="1">Uncharacterized protein</fullName>
    </submittedName>
</protein>
<dbReference type="EMBL" id="JAAALK010000082">
    <property type="protein sequence ID" value="KAG8084446.1"/>
    <property type="molecule type" value="Genomic_DNA"/>
</dbReference>
<sequence>MRQPSRGSPRRPAGDVDGVQSALQEMRLRGVECTEGALVAAIGAFAATDRRTALSKRSTARATLAAVCPACGSTITCSTPSSGRTWSRRSCSCRSPTT</sequence>
<organism evidence="1 2">
    <name type="scientific">Zizania palustris</name>
    <name type="common">Northern wild rice</name>
    <dbReference type="NCBI Taxonomy" id="103762"/>
    <lineage>
        <taxon>Eukaryota</taxon>
        <taxon>Viridiplantae</taxon>
        <taxon>Streptophyta</taxon>
        <taxon>Embryophyta</taxon>
        <taxon>Tracheophyta</taxon>
        <taxon>Spermatophyta</taxon>
        <taxon>Magnoliopsida</taxon>
        <taxon>Liliopsida</taxon>
        <taxon>Poales</taxon>
        <taxon>Poaceae</taxon>
        <taxon>BOP clade</taxon>
        <taxon>Oryzoideae</taxon>
        <taxon>Oryzeae</taxon>
        <taxon>Zizaniinae</taxon>
        <taxon>Zizania</taxon>
    </lineage>
</organism>
<accession>A0A8J6BFR7</accession>
<comment type="caution">
    <text evidence="1">The sequence shown here is derived from an EMBL/GenBank/DDBJ whole genome shotgun (WGS) entry which is preliminary data.</text>
</comment>
<keyword evidence="2" id="KW-1185">Reference proteome</keyword>
<evidence type="ECO:0000313" key="1">
    <source>
        <dbReference type="EMBL" id="KAG8084446.1"/>
    </source>
</evidence>
<name>A0A8J6BFR7_ZIZPA</name>
<evidence type="ECO:0000313" key="2">
    <source>
        <dbReference type="Proteomes" id="UP000729402"/>
    </source>
</evidence>
<gene>
    <name evidence="1" type="ORF">GUJ93_ZPchr0010g7354</name>
</gene>
<dbReference type="AlphaFoldDB" id="A0A8J6BFR7"/>